<dbReference type="PROSITE" id="PS50005">
    <property type="entry name" value="TPR"/>
    <property type="match status" value="1"/>
</dbReference>
<dbReference type="InterPro" id="IPR003594">
    <property type="entry name" value="HATPase_dom"/>
</dbReference>
<dbReference type="EC" id="2.7.13.3" evidence="2"/>
<dbReference type="Gene3D" id="3.30.565.10">
    <property type="entry name" value="Histidine kinase-like ATPase, C-terminal domain"/>
    <property type="match status" value="1"/>
</dbReference>
<keyword evidence="8" id="KW-0802">TPR repeat</keyword>
<keyword evidence="12" id="KW-1185">Reference proteome</keyword>
<evidence type="ECO:0000256" key="1">
    <source>
        <dbReference type="ARBA" id="ARBA00000085"/>
    </source>
</evidence>
<evidence type="ECO:0000256" key="6">
    <source>
        <dbReference type="ARBA" id="ARBA00022777"/>
    </source>
</evidence>
<dbReference type="Gene3D" id="1.25.40.10">
    <property type="entry name" value="Tetratricopeptide repeat domain"/>
    <property type="match status" value="3"/>
</dbReference>
<evidence type="ECO:0000256" key="2">
    <source>
        <dbReference type="ARBA" id="ARBA00012438"/>
    </source>
</evidence>
<dbReference type="SUPFAM" id="SSF55874">
    <property type="entry name" value="ATPase domain of HSP90 chaperone/DNA topoisomerase II/histidine kinase"/>
    <property type="match status" value="1"/>
</dbReference>
<gene>
    <name evidence="11" type="ORF">FEM33_17725</name>
</gene>
<dbReference type="InterPro" id="IPR036890">
    <property type="entry name" value="HATPase_C_sf"/>
</dbReference>
<reference evidence="11 12" key="1">
    <citation type="submission" date="2019-05" db="EMBL/GenBank/DDBJ databases">
        <authorList>
            <person name="Qu J.-H."/>
        </authorList>
    </citation>
    <scope>NUCLEOTIDE SEQUENCE [LARGE SCALE GENOMIC DNA]</scope>
    <source>
        <strain evidence="11 12">NS28</strain>
    </source>
</reference>
<dbReference type="GO" id="GO:0004673">
    <property type="term" value="F:protein histidine kinase activity"/>
    <property type="evidence" value="ECO:0007669"/>
    <property type="project" value="UniProtKB-EC"/>
</dbReference>
<dbReference type="Gene3D" id="3.30.450.20">
    <property type="entry name" value="PAS domain"/>
    <property type="match status" value="1"/>
</dbReference>
<keyword evidence="5" id="KW-0547">Nucleotide-binding</keyword>
<evidence type="ECO:0000256" key="9">
    <source>
        <dbReference type="SAM" id="Coils"/>
    </source>
</evidence>
<organism evidence="11 12">
    <name type="scientific">Dyadobacter flavalbus</name>
    <dbReference type="NCBI Taxonomy" id="2579942"/>
    <lineage>
        <taxon>Bacteria</taxon>
        <taxon>Pseudomonadati</taxon>
        <taxon>Bacteroidota</taxon>
        <taxon>Cytophagia</taxon>
        <taxon>Cytophagales</taxon>
        <taxon>Spirosomataceae</taxon>
        <taxon>Dyadobacter</taxon>
    </lineage>
</organism>
<dbReference type="InterPro" id="IPR011990">
    <property type="entry name" value="TPR-like_helical_dom_sf"/>
</dbReference>
<dbReference type="Pfam" id="PF07568">
    <property type="entry name" value="HisKA_2"/>
    <property type="match status" value="1"/>
</dbReference>
<evidence type="ECO:0000256" key="3">
    <source>
        <dbReference type="ARBA" id="ARBA00022553"/>
    </source>
</evidence>
<comment type="caution">
    <text evidence="11">The sequence shown here is derived from an EMBL/GenBank/DDBJ whole genome shotgun (WGS) entry which is preliminary data.</text>
</comment>
<dbReference type="Proteomes" id="UP000323994">
    <property type="component" value="Unassembled WGS sequence"/>
</dbReference>
<sequence length="800" mass="91278">MQKLETVVLPVGQYLIFRIHLMYIPLFFPQRITVSTSVRSARMACLCLLGIACQWLLPFPVSAQNITRTMANQLLAGLQKNTADTTRISALIELGKFQIYKAGEVRSDLDSAIAYLQEAKDLSRKLMLQRKLHKVESLLSVAYVERGDFQTGKAHFDNLIAECRVSGDKEAEAEANYRFATCIRYILQNYPDAFSYYHEAENLYKALHDQEKEIQVAEQIASLHEDLGHLDLAEAKFLVVLNRYKAIKFPRLHYIYSSLASVNRLKGNYDKALFYSLQCLESMNRTQDTLSAAAFYGTLAEIYGDLNKPAESVYWYKKTLQQWRYEKLPNFSLYNAAYHIVQDLVAHHKTQEALRLLASLVREIKPINNIQKGCVAQAQAFCYEDLKNYALAEKYYLESVDWFDQSGSDFEMSQKVQVDVGAFYLKRNNYKKAGLFLRKALSYSPVKNSLSTIKDVHFMLFKVDSTAGNYTSAINHFRQHKILNDSIFNETKSRQLAELEVRYATAQKEQQIQRQQHELEKGKTMRNSILAGATLLLGLLAISYNQYRLKQQSNKLLEAKQQEINQKNESLQHILIDKDSLLKEKEELLEEKEWMLKEIHHRVKNNLQIITSLLHSQGVYLKDKAALSAIRESQNRVHVMALIHQKLYQSDRLATISMAEYIDEIVDYLLVTFDRQNSVIKKVTVTPVNLDIILAVPIGLILNEVVTNSLKYAFPAGQKGTIGIELIEVASQTYRLTLSDDGVGFPPDLNPNRSRTLGMSLIRGLSKQLGGKLEINQESGVVISLLFNEEKVGVTETACI</sequence>
<feature type="domain" description="Histidine kinase/HSP90-like ATPase" evidence="10">
    <location>
        <begin position="693"/>
        <end position="789"/>
    </location>
</feature>
<evidence type="ECO:0000256" key="8">
    <source>
        <dbReference type="PROSITE-ProRule" id="PRU00339"/>
    </source>
</evidence>
<keyword evidence="6" id="KW-0418">Kinase</keyword>
<dbReference type="InterPro" id="IPR011495">
    <property type="entry name" value="Sig_transdc_His_kin_sub2_dim/P"/>
</dbReference>
<feature type="repeat" description="TPR" evidence="8">
    <location>
        <begin position="414"/>
        <end position="447"/>
    </location>
</feature>
<dbReference type="PANTHER" id="PTHR41523:SF8">
    <property type="entry name" value="ETHYLENE RESPONSE SENSOR PROTEIN"/>
    <property type="match status" value="1"/>
</dbReference>
<keyword evidence="3" id="KW-0597">Phosphoprotein</keyword>
<keyword evidence="4" id="KW-0808">Transferase</keyword>
<evidence type="ECO:0000313" key="12">
    <source>
        <dbReference type="Proteomes" id="UP000323994"/>
    </source>
</evidence>
<dbReference type="AlphaFoldDB" id="A0A5M8QUL3"/>
<accession>A0A5M8QUL3</accession>
<feature type="coiled-coil region" evidence="9">
    <location>
        <begin position="549"/>
        <end position="602"/>
    </location>
</feature>
<dbReference type="InterPro" id="IPR019734">
    <property type="entry name" value="TPR_rpt"/>
</dbReference>
<keyword evidence="7" id="KW-0067">ATP-binding</keyword>
<evidence type="ECO:0000313" key="11">
    <source>
        <dbReference type="EMBL" id="KAA6438524.1"/>
    </source>
</evidence>
<name>A0A5M8QUL3_9BACT</name>
<proteinExistence type="predicted"/>
<evidence type="ECO:0000259" key="10">
    <source>
        <dbReference type="SMART" id="SM00387"/>
    </source>
</evidence>
<dbReference type="SMART" id="SM00387">
    <property type="entry name" value="HATPase_c"/>
    <property type="match status" value="1"/>
</dbReference>
<comment type="catalytic activity">
    <reaction evidence="1">
        <text>ATP + protein L-histidine = ADP + protein N-phospho-L-histidine.</text>
        <dbReference type="EC" id="2.7.13.3"/>
    </reaction>
</comment>
<evidence type="ECO:0000256" key="7">
    <source>
        <dbReference type="ARBA" id="ARBA00022840"/>
    </source>
</evidence>
<protein>
    <recommendedName>
        <fullName evidence="2">histidine kinase</fullName>
        <ecNumber evidence="2">2.7.13.3</ecNumber>
    </recommendedName>
</protein>
<evidence type="ECO:0000256" key="4">
    <source>
        <dbReference type="ARBA" id="ARBA00022679"/>
    </source>
</evidence>
<dbReference type="EMBL" id="VBSN01000049">
    <property type="protein sequence ID" value="KAA6438524.1"/>
    <property type="molecule type" value="Genomic_DNA"/>
</dbReference>
<evidence type="ECO:0000256" key="5">
    <source>
        <dbReference type="ARBA" id="ARBA00022741"/>
    </source>
</evidence>
<dbReference type="Pfam" id="PF02518">
    <property type="entry name" value="HATPase_c"/>
    <property type="match status" value="1"/>
</dbReference>
<keyword evidence="9" id="KW-0175">Coiled coil</keyword>
<feature type="coiled-coil region" evidence="9">
    <location>
        <begin position="489"/>
        <end position="516"/>
    </location>
</feature>
<dbReference type="SUPFAM" id="SSF48452">
    <property type="entry name" value="TPR-like"/>
    <property type="match status" value="3"/>
</dbReference>
<dbReference type="PANTHER" id="PTHR41523">
    <property type="entry name" value="TWO-COMPONENT SYSTEM SENSOR PROTEIN"/>
    <property type="match status" value="1"/>
</dbReference>
<dbReference type="GO" id="GO:0005524">
    <property type="term" value="F:ATP binding"/>
    <property type="evidence" value="ECO:0007669"/>
    <property type="project" value="UniProtKB-KW"/>
</dbReference>